<sequence>MEGRILRESCAEYENCSQESFGQILTQQRPARSDHYRDRRCASFQTPDLKEECPVCDQHSAKTQRVSLSALPPKKRDNTH</sequence>
<dbReference type="EMBL" id="BMAW01119818">
    <property type="protein sequence ID" value="GFT86580.1"/>
    <property type="molecule type" value="Genomic_DNA"/>
</dbReference>
<reference evidence="2" key="1">
    <citation type="submission" date="2020-08" db="EMBL/GenBank/DDBJ databases">
        <title>Multicomponent nature underlies the extraordinary mechanical properties of spider dragline silk.</title>
        <authorList>
            <person name="Kono N."/>
            <person name="Nakamura H."/>
            <person name="Mori M."/>
            <person name="Yoshida Y."/>
            <person name="Ohtoshi R."/>
            <person name="Malay A.D."/>
            <person name="Moran D.A.P."/>
            <person name="Tomita M."/>
            <person name="Numata K."/>
            <person name="Arakawa K."/>
        </authorList>
    </citation>
    <scope>NUCLEOTIDE SEQUENCE</scope>
</reference>
<comment type="caution">
    <text evidence="2">The sequence shown here is derived from an EMBL/GenBank/DDBJ whole genome shotgun (WGS) entry which is preliminary data.</text>
</comment>
<accession>A0A8X6U6R2</accession>
<evidence type="ECO:0000313" key="3">
    <source>
        <dbReference type="Proteomes" id="UP000887013"/>
    </source>
</evidence>
<dbReference type="AlphaFoldDB" id="A0A8X6U6R2"/>
<organism evidence="2 3">
    <name type="scientific">Nephila pilipes</name>
    <name type="common">Giant wood spider</name>
    <name type="synonym">Nephila maculata</name>
    <dbReference type="NCBI Taxonomy" id="299642"/>
    <lineage>
        <taxon>Eukaryota</taxon>
        <taxon>Metazoa</taxon>
        <taxon>Ecdysozoa</taxon>
        <taxon>Arthropoda</taxon>
        <taxon>Chelicerata</taxon>
        <taxon>Arachnida</taxon>
        <taxon>Araneae</taxon>
        <taxon>Araneomorphae</taxon>
        <taxon>Entelegynae</taxon>
        <taxon>Araneoidea</taxon>
        <taxon>Nephilidae</taxon>
        <taxon>Nephila</taxon>
    </lineage>
</organism>
<gene>
    <name evidence="2" type="ORF">NPIL_581761</name>
</gene>
<evidence type="ECO:0000256" key="1">
    <source>
        <dbReference type="SAM" id="MobiDB-lite"/>
    </source>
</evidence>
<proteinExistence type="predicted"/>
<protein>
    <submittedName>
        <fullName evidence="2">Uncharacterized protein</fullName>
    </submittedName>
</protein>
<evidence type="ECO:0000313" key="2">
    <source>
        <dbReference type="EMBL" id="GFT86580.1"/>
    </source>
</evidence>
<keyword evidence="3" id="KW-1185">Reference proteome</keyword>
<feature type="region of interest" description="Disordered" evidence="1">
    <location>
        <begin position="60"/>
        <end position="80"/>
    </location>
</feature>
<name>A0A8X6U6R2_NEPPI</name>
<dbReference type="Proteomes" id="UP000887013">
    <property type="component" value="Unassembled WGS sequence"/>
</dbReference>